<reference evidence="10" key="2">
    <citation type="submission" date="2016-11" db="EMBL/GenBank/DDBJ databases">
        <authorList>
            <person name="Jaros S."/>
            <person name="Januszkiewicz K."/>
            <person name="Wedrychowicz H."/>
        </authorList>
    </citation>
    <scope>NUCLEOTIDE SEQUENCE [LARGE SCALE GENOMIC DNA]</scope>
    <source>
        <strain evidence="10">DSM 27989</strain>
    </source>
</reference>
<dbReference type="AlphaFoldDB" id="A0A1M7B5E4"/>
<evidence type="ECO:0000256" key="2">
    <source>
        <dbReference type="ARBA" id="ARBA00012438"/>
    </source>
</evidence>
<evidence type="ECO:0000313" key="12">
    <source>
        <dbReference type="Proteomes" id="UP000650994"/>
    </source>
</evidence>
<dbReference type="PANTHER" id="PTHR45453">
    <property type="entry name" value="PHOSPHATE REGULON SENSOR PROTEIN PHOR"/>
    <property type="match status" value="1"/>
</dbReference>
<evidence type="ECO:0000256" key="6">
    <source>
        <dbReference type="ARBA" id="ARBA00023012"/>
    </source>
</evidence>
<dbReference type="PROSITE" id="PS50109">
    <property type="entry name" value="HIS_KIN"/>
    <property type="match status" value="1"/>
</dbReference>
<dbReference type="InterPro" id="IPR036097">
    <property type="entry name" value="HisK_dim/P_sf"/>
</dbReference>
<dbReference type="GO" id="GO:0004721">
    <property type="term" value="F:phosphoprotein phosphatase activity"/>
    <property type="evidence" value="ECO:0007669"/>
    <property type="project" value="TreeGrafter"/>
</dbReference>
<feature type="domain" description="Histidine kinase" evidence="8">
    <location>
        <begin position="222"/>
        <end position="425"/>
    </location>
</feature>
<dbReference type="GO" id="GO:0016036">
    <property type="term" value="P:cellular response to phosphate starvation"/>
    <property type="evidence" value="ECO:0007669"/>
    <property type="project" value="TreeGrafter"/>
</dbReference>
<dbReference type="STRING" id="1434701.SAMN05443634_11049"/>
<gene>
    <name evidence="9" type="ORF">GCM10010984_11730</name>
    <name evidence="10" type="ORF">SAMN05443634_11049</name>
</gene>
<feature type="transmembrane region" description="Helical" evidence="7">
    <location>
        <begin position="12"/>
        <end position="32"/>
    </location>
</feature>
<keyword evidence="5 10" id="KW-0418">Kinase</keyword>
<keyword evidence="7" id="KW-1133">Transmembrane helix</keyword>
<dbReference type="PANTHER" id="PTHR45453:SF1">
    <property type="entry name" value="PHOSPHATE REGULON SENSOR PROTEIN PHOR"/>
    <property type="match status" value="1"/>
</dbReference>
<keyword evidence="7" id="KW-0472">Membrane</keyword>
<reference evidence="9" key="5">
    <citation type="submission" date="2024-05" db="EMBL/GenBank/DDBJ databases">
        <authorList>
            <person name="Sun Q."/>
            <person name="Zhou Y."/>
        </authorList>
    </citation>
    <scope>NUCLEOTIDE SEQUENCE</scope>
    <source>
        <strain evidence="9">CGMCC 1.12707</strain>
    </source>
</reference>
<proteinExistence type="predicted"/>
<dbReference type="OrthoDB" id="1522504at2"/>
<dbReference type="InterPro" id="IPR005467">
    <property type="entry name" value="His_kinase_dom"/>
</dbReference>
<dbReference type="Pfam" id="PF00512">
    <property type="entry name" value="HisKA"/>
    <property type="match status" value="1"/>
</dbReference>
<reference evidence="11" key="3">
    <citation type="submission" date="2016-11" db="EMBL/GenBank/DDBJ databases">
        <authorList>
            <person name="Varghese N."/>
            <person name="Submissions S."/>
        </authorList>
    </citation>
    <scope>NUCLEOTIDE SEQUENCE [LARGE SCALE GENOMIC DNA]</scope>
    <source>
        <strain evidence="11">DSM 27989</strain>
    </source>
</reference>
<keyword evidence="7" id="KW-0812">Transmembrane</keyword>
<keyword evidence="12" id="KW-1185">Reference proteome</keyword>
<evidence type="ECO:0000256" key="5">
    <source>
        <dbReference type="ARBA" id="ARBA00022777"/>
    </source>
</evidence>
<dbReference type="RefSeq" id="WP_072933249.1">
    <property type="nucleotide sequence ID" value="NZ_BMFL01000007.1"/>
</dbReference>
<dbReference type="EMBL" id="FRBH01000010">
    <property type="protein sequence ID" value="SHL50106.1"/>
    <property type="molecule type" value="Genomic_DNA"/>
</dbReference>
<dbReference type="EMBL" id="BMFL01000007">
    <property type="protein sequence ID" value="GGE95871.1"/>
    <property type="molecule type" value="Genomic_DNA"/>
</dbReference>
<dbReference type="InterPro" id="IPR003594">
    <property type="entry name" value="HATPase_dom"/>
</dbReference>
<dbReference type="EC" id="2.7.13.3" evidence="2"/>
<keyword evidence="6" id="KW-0902">Two-component regulatory system</keyword>
<feature type="transmembrane region" description="Helical" evidence="7">
    <location>
        <begin position="139"/>
        <end position="160"/>
    </location>
</feature>
<dbReference type="CDD" id="cd00082">
    <property type="entry name" value="HisKA"/>
    <property type="match status" value="1"/>
</dbReference>
<organism evidence="10 11">
    <name type="scientific">Chishuiella changwenlii</name>
    <dbReference type="NCBI Taxonomy" id="1434701"/>
    <lineage>
        <taxon>Bacteria</taxon>
        <taxon>Pseudomonadati</taxon>
        <taxon>Bacteroidota</taxon>
        <taxon>Flavobacteriia</taxon>
        <taxon>Flavobacteriales</taxon>
        <taxon>Weeksellaceae</taxon>
        <taxon>Chishuiella</taxon>
    </lineage>
</organism>
<evidence type="ECO:0000256" key="7">
    <source>
        <dbReference type="SAM" id="Phobius"/>
    </source>
</evidence>
<dbReference type="SMART" id="SM00388">
    <property type="entry name" value="HisKA"/>
    <property type="match status" value="1"/>
</dbReference>
<comment type="catalytic activity">
    <reaction evidence="1">
        <text>ATP + protein L-histidine = ADP + protein N-phospho-L-histidine.</text>
        <dbReference type="EC" id="2.7.13.3"/>
    </reaction>
</comment>
<accession>A0A1M7B5E4</accession>
<dbReference type="Proteomes" id="UP000184120">
    <property type="component" value="Unassembled WGS sequence"/>
</dbReference>
<evidence type="ECO:0000313" key="9">
    <source>
        <dbReference type="EMBL" id="GGE95871.1"/>
    </source>
</evidence>
<evidence type="ECO:0000256" key="1">
    <source>
        <dbReference type="ARBA" id="ARBA00000085"/>
    </source>
</evidence>
<evidence type="ECO:0000313" key="10">
    <source>
        <dbReference type="EMBL" id="SHL50106.1"/>
    </source>
</evidence>
<dbReference type="SUPFAM" id="SSF55874">
    <property type="entry name" value="ATPase domain of HSP90 chaperone/DNA topoisomerase II/histidine kinase"/>
    <property type="match status" value="1"/>
</dbReference>
<dbReference type="CDD" id="cd00075">
    <property type="entry name" value="HATPase"/>
    <property type="match status" value="1"/>
</dbReference>
<reference evidence="12" key="4">
    <citation type="journal article" date="2019" name="Int. J. Syst. Evol. Microbiol.">
        <title>The Global Catalogue of Microorganisms (GCM) 10K type strain sequencing project: providing services to taxonomists for standard genome sequencing and annotation.</title>
        <authorList>
            <consortium name="The Broad Institute Genomics Platform"/>
            <consortium name="The Broad Institute Genome Sequencing Center for Infectious Disease"/>
            <person name="Wu L."/>
            <person name="Ma J."/>
        </authorList>
    </citation>
    <scope>NUCLEOTIDE SEQUENCE [LARGE SCALE GENOMIC DNA]</scope>
    <source>
        <strain evidence="12">CGMCC 1.12707</strain>
    </source>
</reference>
<dbReference type="GO" id="GO:0005886">
    <property type="term" value="C:plasma membrane"/>
    <property type="evidence" value="ECO:0007669"/>
    <property type="project" value="TreeGrafter"/>
</dbReference>
<dbReference type="Gene3D" id="1.10.287.130">
    <property type="match status" value="1"/>
</dbReference>
<evidence type="ECO:0000256" key="3">
    <source>
        <dbReference type="ARBA" id="ARBA00022553"/>
    </source>
</evidence>
<keyword evidence="4" id="KW-0808">Transferase</keyword>
<dbReference type="InterPro" id="IPR050351">
    <property type="entry name" value="BphY/WalK/GraS-like"/>
</dbReference>
<dbReference type="Gene3D" id="3.30.565.10">
    <property type="entry name" value="Histidine kinase-like ATPase, C-terminal domain"/>
    <property type="match status" value="1"/>
</dbReference>
<keyword evidence="3" id="KW-0597">Phosphoprotein</keyword>
<name>A0A1M7B5E4_9FLAO</name>
<evidence type="ECO:0000256" key="4">
    <source>
        <dbReference type="ARBA" id="ARBA00022679"/>
    </source>
</evidence>
<protein>
    <recommendedName>
        <fullName evidence="2">histidine kinase</fullName>
        <ecNumber evidence="2">2.7.13.3</ecNumber>
    </recommendedName>
</protein>
<sequence length="425" mass="50020">MKTSLKNYTFRYLTISLLAVLAIWAILFRSFILDEVYDNVDDGLKNQKIEIIRQSYVDPEVIKTNKFGLNQFRILPVKPEEYNEMNRLTNEMVFMPYDGEDEPYRYLRTGFYGKDGKPYALEIRTSTVEEDDLIYDLSMALFALYFFILISILLVNHFALKKAYQPFDKILKQLQSYRFGQSKELKPIETNVIEFELLQSEIASMINRNEQVFYNQKVFIGNASHELQTPLAIAINKLDLLLEQDNFEEKDYIQLAEAKNSLWRMVSLNRSLLMLSKIENHQYNIKEEVNFNQLIQETLDDYEAIFETEEIKIITEFNAEFKTLFNKDLANILISNLIRNAIKHNNKEKLILIKINHENELSISNTSDLFALNTSEIYNRFYKQGFHIESNGLGLSIVDTILKNQETIQIDYQYKDGLHQFILKK</sequence>
<dbReference type="InterPro" id="IPR003661">
    <property type="entry name" value="HisK_dim/P_dom"/>
</dbReference>
<dbReference type="GO" id="GO:0000155">
    <property type="term" value="F:phosphorelay sensor kinase activity"/>
    <property type="evidence" value="ECO:0007669"/>
    <property type="project" value="InterPro"/>
</dbReference>
<evidence type="ECO:0000313" key="11">
    <source>
        <dbReference type="Proteomes" id="UP000184120"/>
    </source>
</evidence>
<reference evidence="9" key="1">
    <citation type="journal article" date="2014" name="Int. J. Syst. Evol. Microbiol.">
        <title>Complete genome of a new Firmicutes species belonging to the dominant human colonic microbiota ('Ruminococcus bicirculans') reveals two chromosomes and a selective capacity to utilize plant glucans.</title>
        <authorList>
            <consortium name="NISC Comparative Sequencing Program"/>
            <person name="Wegmann U."/>
            <person name="Louis P."/>
            <person name="Goesmann A."/>
            <person name="Henrissat B."/>
            <person name="Duncan S.H."/>
            <person name="Flint H.J."/>
        </authorList>
    </citation>
    <scope>NUCLEOTIDE SEQUENCE</scope>
    <source>
        <strain evidence="9">CGMCC 1.12707</strain>
    </source>
</reference>
<dbReference type="SUPFAM" id="SSF47384">
    <property type="entry name" value="Homodimeric domain of signal transducing histidine kinase"/>
    <property type="match status" value="1"/>
</dbReference>
<dbReference type="Pfam" id="PF02518">
    <property type="entry name" value="HATPase_c"/>
    <property type="match status" value="1"/>
</dbReference>
<dbReference type="InterPro" id="IPR036890">
    <property type="entry name" value="HATPase_C_sf"/>
</dbReference>
<dbReference type="Proteomes" id="UP000650994">
    <property type="component" value="Unassembled WGS sequence"/>
</dbReference>
<evidence type="ECO:0000259" key="8">
    <source>
        <dbReference type="PROSITE" id="PS50109"/>
    </source>
</evidence>